<dbReference type="Pfam" id="PF13340">
    <property type="entry name" value="DUF4096"/>
    <property type="match status" value="1"/>
</dbReference>
<dbReference type="PANTHER" id="PTHR30007">
    <property type="entry name" value="PHP DOMAIN PROTEIN"/>
    <property type="match status" value="1"/>
</dbReference>
<dbReference type="InterPro" id="IPR002559">
    <property type="entry name" value="Transposase_11"/>
</dbReference>
<keyword evidence="5" id="KW-1185">Reference proteome</keyword>
<organism evidence="4 5">
    <name type="scientific">Dankookia rubra</name>
    <dbReference type="NCBI Taxonomy" id="1442381"/>
    <lineage>
        <taxon>Bacteria</taxon>
        <taxon>Pseudomonadati</taxon>
        <taxon>Pseudomonadota</taxon>
        <taxon>Alphaproteobacteria</taxon>
        <taxon>Acetobacterales</taxon>
        <taxon>Roseomonadaceae</taxon>
        <taxon>Dankookia</taxon>
    </lineage>
</organism>
<dbReference type="RefSeq" id="WP_133290066.1">
    <property type="nucleotide sequence ID" value="NZ_SMSJ01000025.1"/>
</dbReference>
<dbReference type="OrthoDB" id="7246553at2"/>
<dbReference type="GO" id="GO:0004803">
    <property type="term" value="F:transposase activity"/>
    <property type="evidence" value="ECO:0007669"/>
    <property type="project" value="InterPro"/>
</dbReference>
<keyword evidence="1" id="KW-0472">Membrane</keyword>
<dbReference type="Pfam" id="PF01609">
    <property type="entry name" value="DDE_Tnp_1"/>
    <property type="match status" value="1"/>
</dbReference>
<keyword evidence="1" id="KW-0812">Transmembrane</keyword>
<protein>
    <submittedName>
        <fullName evidence="4">IS5 family transposase</fullName>
    </submittedName>
</protein>
<proteinExistence type="predicted"/>
<feature type="transmembrane region" description="Helical" evidence="1">
    <location>
        <begin position="195"/>
        <end position="215"/>
    </location>
</feature>
<evidence type="ECO:0000313" key="5">
    <source>
        <dbReference type="Proteomes" id="UP000295096"/>
    </source>
</evidence>
<dbReference type="EMBL" id="SMSJ01000025">
    <property type="protein sequence ID" value="TDH61199.1"/>
    <property type="molecule type" value="Genomic_DNA"/>
</dbReference>
<keyword evidence="1" id="KW-1133">Transmembrane helix</keyword>
<evidence type="ECO:0000256" key="1">
    <source>
        <dbReference type="SAM" id="Phobius"/>
    </source>
</evidence>
<feature type="domain" description="Transposase IS4-like" evidence="2">
    <location>
        <begin position="110"/>
        <end position="264"/>
    </location>
</feature>
<dbReference type="PANTHER" id="PTHR30007:SF0">
    <property type="entry name" value="TRANSPOSASE"/>
    <property type="match status" value="1"/>
</dbReference>
<sequence length="280" mass="31722">MWTPETRALVGDYGSGQALSDEQYRLLEPLIPAAKPGGHPRTTDMRRLLDGLFYLVRTGCQWRHLPPPPAFPPWPTIYGYMRAFLRDGVWESIRHHIVVMLREGAGREPSPTAVILDTQSVKTTESGGPRGYDAAKKVKGRKRHFAVDTQGLLLGVLVHAASIQDADSAGELLRRIKPLYNWLRAVFADSIYDRLAVLLACFLLGLTLIVVRRLAGTKGFVLLPRRWVVERTIGWLGRWRRLSKDYEQRPEVAEAMVTLAMIRLMLHRLAHPNRKRLPAP</sequence>
<comment type="caution">
    <text evidence="4">The sequence shown here is derived from an EMBL/GenBank/DDBJ whole genome shotgun (WGS) entry which is preliminary data.</text>
</comment>
<name>A0A4R5QEU2_9PROT</name>
<dbReference type="GO" id="GO:0003677">
    <property type="term" value="F:DNA binding"/>
    <property type="evidence" value="ECO:0007669"/>
    <property type="project" value="InterPro"/>
</dbReference>
<gene>
    <name evidence="4" type="ORF">E2C06_18355</name>
</gene>
<accession>A0A4R5QEU2</accession>
<dbReference type="InterPro" id="IPR025161">
    <property type="entry name" value="IS402-like_dom"/>
</dbReference>
<dbReference type="GO" id="GO:0006313">
    <property type="term" value="P:DNA transposition"/>
    <property type="evidence" value="ECO:0007669"/>
    <property type="project" value="InterPro"/>
</dbReference>
<dbReference type="NCBIfam" id="NF033580">
    <property type="entry name" value="transpos_IS5_3"/>
    <property type="match status" value="1"/>
</dbReference>
<evidence type="ECO:0000313" key="4">
    <source>
        <dbReference type="EMBL" id="TDH61199.1"/>
    </source>
</evidence>
<feature type="domain" description="Insertion element IS402-like" evidence="3">
    <location>
        <begin position="19"/>
        <end position="93"/>
    </location>
</feature>
<evidence type="ECO:0000259" key="2">
    <source>
        <dbReference type="Pfam" id="PF01609"/>
    </source>
</evidence>
<evidence type="ECO:0000259" key="3">
    <source>
        <dbReference type="Pfam" id="PF13340"/>
    </source>
</evidence>
<dbReference type="Proteomes" id="UP000295096">
    <property type="component" value="Unassembled WGS sequence"/>
</dbReference>
<reference evidence="4 5" key="1">
    <citation type="journal article" date="2016" name="J. Microbiol.">
        <title>Dankookia rubra gen. nov., sp. nov., an alphaproteobacterium isolated from sediment of a shallow stream.</title>
        <authorList>
            <person name="Kim W.H."/>
            <person name="Kim D.H."/>
            <person name="Kang K."/>
            <person name="Ahn T.Y."/>
        </authorList>
    </citation>
    <scope>NUCLEOTIDE SEQUENCE [LARGE SCALE GENOMIC DNA]</scope>
    <source>
        <strain evidence="4 5">JCM30602</strain>
    </source>
</reference>
<dbReference type="AlphaFoldDB" id="A0A4R5QEU2"/>